<sequence>MLHPCQIKPRTICCQEGENDGNMPPTVMTTKIKIREQGENSVYFEKTICTVFTIYGTSTHGNPTSTWSRSSWKLNFRFVVSPTLLDCEGRISFI</sequence>
<dbReference type="EMBL" id="GBRH01170084">
    <property type="protein sequence ID" value="JAE27812.1"/>
    <property type="molecule type" value="Transcribed_RNA"/>
</dbReference>
<protein>
    <submittedName>
        <fullName evidence="1">Uncharacterized protein</fullName>
    </submittedName>
</protein>
<proteinExistence type="predicted"/>
<evidence type="ECO:0000313" key="1">
    <source>
        <dbReference type="EMBL" id="JAE27812.1"/>
    </source>
</evidence>
<organism evidence="1">
    <name type="scientific">Arundo donax</name>
    <name type="common">Giant reed</name>
    <name type="synonym">Donax arundinaceus</name>
    <dbReference type="NCBI Taxonomy" id="35708"/>
    <lineage>
        <taxon>Eukaryota</taxon>
        <taxon>Viridiplantae</taxon>
        <taxon>Streptophyta</taxon>
        <taxon>Embryophyta</taxon>
        <taxon>Tracheophyta</taxon>
        <taxon>Spermatophyta</taxon>
        <taxon>Magnoliopsida</taxon>
        <taxon>Liliopsida</taxon>
        <taxon>Poales</taxon>
        <taxon>Poaceae</taxon>
        <taxon>PACMAD clade</taxon>
        <taxon>Arundinoideae</taxon>
        <taxon>Arundineae</taxon>
        <taxon>Arundo</taxon>
    </lineage>
</organism>
<reference evidence="1" key="2">
    <citation type="journal article" date="2015" name="Data Brief">
        <title>Shoot transcriptome of the giant reed, Arundo donax.</title>
        <authorList>
            <person name="Barrero R.A."/>
            <person name="Guerrero F.D."/>
            <person name="Moolhuijzen P."/>
            <person name="Goolsby J.A."/>
            <person name="Tidwell J."/>
            <person name="Bellgard S.E."/>
            <person name="Bellgard M.I."/>
        </authorList>
    </citation>
    <scope>NUCLEOTIDE SEQUENCE</scope>
    <source>
        <tissue evidence="1">Shoot tissue taken approximately 20 cm above the soil surface</tissue>
    </source>
</reference>
<reference evidence="1" key="1">
    <citation type="submission" date="2014-09" db="EMBL/GenBank/DDBJ databases">
        <authorList>
            <person name="Magalhaes I.L.F."/>
            <person name="Oliveira U."/>
            <person name="Santos F.R."/>
            <person name="Vidigal T.H.D.A."/>
            <person name="Brescovit A.D."/>
            <person name="Santos A.J."/>
        </authorList>
    </citation>
    <scope>NUCLEOTIDE SEQUENCE</scope>
    <source>
        <tissue evidence="1">Shoot tissue taken approximately 20 cm above the soil surface</tissue>
    </source>
</reference>
<accession>A0A0A9GTD6</accession>
<dbReference type="AlphaFoldDB" id="A0A0A9GTD6"/>
<name>A0A0A9GTD6_ARUDO</name>